<evidence type="ECO:0000256" key="4">
    <source>
        <dbReference type="ARBA" id="ARBA00023040"/>
    </source>
</evidence>
<evidence type="ECO:0000313" key="12">
    <source>
        <dbReference type="Proteomes" id="UP000596742"/>
    </source>
</evidence>
<gene>
    <name evidence="11" type="ORF">MGAL_10B035745</name>
</gene>
<dbReference type="AlphaFoldDB" id="A0A8B6HSZ3"/>
<evidence type="ECO:0000256" key="3">
    <source>
        <dbReference type="ARBA" id="ARBA00022989"/>
    </source>
</evidence>
<evidence type="ECO:0000256" key="1">
    <source>
        <dbReference type="ARBA" id="ARBA00004141"/>
    </source>
</evidence>
<reference evidence="11" key="1">
    <citation type="submission" date="2018-11" db="EMBL/GenBank/DDBJ databases">
        <authorList>
            <person name="Alioto T."/>
            <person name="Alioto T."/>
        </authorList>
    </citation>
    <scope>NUCLEOTIDE SEQUENCE</scope>
</reference>
<sequence>MSNLTYINNVIRNISDTYINNVTRNISDTYINNMTRNINETKASILQNLNDNEAAVLLPVIVYVFILMSAGIIGNLIVLYVYKFRFRRSSSRAFILCLAILDLITCLFGMPFHVIDMNFPYLFVWDVPCKVLYFLLSSTIHASTFILVLISIERYRKICLPFEKQISDIGTKAICTGCIIGAFVLSTPILFVYGVASFDTGVSNITGYECYISNDFSDSIFPLIYDVVTIILFVGSTSTLTVLYTRIGIKVWRKGTFQGNKAKSKNGRQTSENSKQSQCEKVIETSFTNKTKQPTKLQVNDSNTFDEYSNILINSPKLRKDLGKKTETRMDIRRSSLRLKWPESKRSSFRKSFRASFFSGKSISEESSSESFTSTLERKSKFVREGIRMTNKFSKKQRRSLRITGMLSLITVVFVISFLPYLVISILNGLNEKFWENMTNNKLLVCNFLLRTYFINNMANPIIYGFLDEKFRSEVRKMFKCC</sequence>
<dbReference type="Pfam" id="PF00001">
    <property type="entry name" value="7tm_1"/>
    <property type="match status" value="1"/>
</dbReference>
<keyword evidence="2 8" id="KW-0812">Transmembrane</keyword>
<dbReference type="PANTHER" id="PTHR24243">
    <property type="entry name" value="G-PROTEIN COUPLED RECEPTOR"/>
    <property type="match status" value="1"/>
</dbReference>
<keyword evidence="7 8" id="KW-0807">Transducer</keyword>
<protein>
    <recommendedName>
        <fullName evidence="10">G-protein coupled receptors family 1 profile domain-containing protein</fullName>
    </recommendedName>
</protein>
<name>A0A8B6HSZ3_MYTGA</name>
<proteinExistence type="inferred from homology"/>
<keyword evidence="5 9" id="KW-0472">Membrane</keyword>
<dbReference type="PROSITE" id="PS00237">
    <property type="entry name" value="G_PROTEIN_RECEP_F1_1"/>
    <property type="match status" value="1"/>
</dbReference>
<dbReference type="PROSITE" id="PS50262">
    <property type="entry name" value="G_PROTEIN_RECEP_F1_2"/>
    <property type="match status" value="1"/>
</dbReference>
<evidence type="ECO:0000259" key="10">
    <source>
        <dbReference type="PROSITE" id="PS50262"/>
    </source>
</evidence>
<dbReference type="Gene3D" id="1.20.1070.10">
    <property type="entry name" value="Rhodopsin 7-helix transmembrane proteins"/>
    <property type="match status" value="2"/>
</dbReference>
<evidence type="ECO:0000256" key="8">
    <source>
        <dbReference type="RuleBase" id="RU000688"/>
    </source>
</evidence>
<dbReference type="EMBL" id="UYJE01010517">
    <property type="protein sequence ID" value="VDI83974.1"/>
    <property type="molecule type" value="Genomic_DNA"/>
</dbReference>
<keyword evidence="12" id="KW-1185">Reference proteome</keyword>
<dbReference type="GO" id="GO:0004930">
    <property type="term" value="F:G protein-coupled receptor activity"/>
    <property type="evidence" value="ECO:0007669"/>
    <property type="project" value="UniProtKB-KW"/>
</dbReference>
<comment type="similarity">
    <text evidence="8">Belongs to the G-protein coupled receptor 1 family.</text>
</comment>
<evidence type="ECO:0000256" key="2">
    <source>
        <dbReference type="ARBA" id="ARBA00022692"/>
    </source>
</evidence>
<keyword evidence="6 8" id="KW-0675">Receptor</keyword>
<organism evidence="11 12">
    <name type="scientific">Mytilus galloprovincialis</name>
    <name type="common">Mediterranean mussel</name>
    <dbReference type="NCBI Taxonomy" id="29158"/>
    <lineage>
        <taxon>Eukaryota</taxon>
        <taxon>Metazoa</taxon>
        <taxon>Spiralia</taxon>
        <taxon>Lophotrochozoa</taxon>
        <taxon>Mollusca</taxon>
        <taxon>Bivalvia</taxon>
        <taxon>Autobranchia</taxon>
        <taxon>Pteriomorphia</taxon>
        <taxon>Mytilida</taxon>
        <taxon>Mytiloidea</taxon>
        <taxon>Mytilidae</taxon>
        <taxon>Mytilinae</taxon>
        <taxon>Mytilus</taxon>
    </lineage>
</organism>
<comment type="subcellular location">
    <subcellularLocation>
        <location evidence="1">Membrane</location>
        <topology evidence="1">Multi-pass membrane protein</topology>
    </subcellularLocation>
</comment>
<keyword evidence="3 9" id="KW-1133">Transmembrane helix</keyword>
<feature type="transmembrane region" description="Helical" evidence="9">
    <location>
        <begin position="223"/>
        <end position="244"/>
    </location>
</feature>
<feature type="transmembrane region" description="Helical" evidence="9">
    <location>
        <begin position="132"/>
        <end position="152"/>
    </location>
</feature>
<dbReference type="SUPFAM" id="SSF81321">
    <property type="entry name" value="Family A G protein-coupled receptor-like"/>
    <property type="match status" value="1"/>
</dbReference>
<dbReference type="CDD" id="cd00637">
    <property type="entry name" value="7tm_classA_rhodopsin-like"/>
    <property type="match status" value="1"/>
</dbReference>
<dbReference type="OrthoDB" id="6070471at2759"/>
<evidence type="ECO:0000256" key="5">
    <source>
        <dbReference type="ARBA" id="ARBA00023136"/>
    </source>
</evidence>
<dbReference type="InterPro" id="IPR000276">
    <property type="entry name" value="GPCR_Rhodpsn"/>
</dbReference>
<accession>A0A8B6HSZ3</accession>
<keyword evidence="4 8" id="KW-0297">G-protein coupled receptor</keyword>
<feature type="transmembrane region" description="Helical" evidence="9">
    <location>
        <begin position="93"/>
        <end position="112"/>
    </location>
</feature>
<feature type="transmembrane region" description="Helical" evidence="9">
    <location>
        <begin position="173"/>
        <end position="196"/>
    </location>
</feature>
<feature type="transmembrane region" description="Helical" evidence="9">
    <location>
        <begin position="448"/>
        <end position="467"/>
    </location>
</feature>
<feature type="transmembrane region" description="Helical" evidence="9">
    <location>
        <begin position="403"/>
        <end position="428"/>
    </location>
</feature>
<evidence type="ECO:0000256" key="6">
    <source>
        <dbReference type="ARBA" id="ARBA00023170"/>
    </source>
</evidence>
<comment type="caution">
    <text evidence="11">The sequence shown here is derived from an EMBL/GenBank/DDBJ whole genome shotgun (WGS) entry which is preliminary data.</text>
</comment>
<dbReference type="Proteomes" id="UP000596742">
    <property type="component" value="Unassembled WGS sequence"/>
</dbReference>
<evidence type="ECO:0000313" key="11">
    <source>
        <dbReference type="EMBL" id="VDI83974.1"/>
    </source>
</evidence>
<dbReference type="PANTHER" id="PTHR24243:SF208">
    <property type="entry name" value="PYROKININ-1 RECEPTOR"/>
    <property type="match status" value="1"/>
</dbReference>
<dbReference type="GO" id="GO:0016020">
    <property type="term" value="C:membrane"/>
    <property type="evidence" value="ECO:0007669"/>
    <property type="project" value="UniProtKB-SubCell"/>
</dbReference>
<feature type="transmembrane region" description="Helical" evidence="9">
    <location>
        <begin position="56"/>
        <end position="81"/>
    </location>
</feature>
<evidence type="ECO:0000256" key="9">
    <source>
        <dbReference type="SAM" id="Phobius"/>
    </source>
</evidence>
<evidence type="ECO:0000256" key="7">
    <source>
        <dbReference type="ARBA" id="ARBA00023224"/>
    </source>
</evidence>
<dbReference type="PRINTS" id="PR00237">
    <property type="entry name" value="GPCRRHODOPSN"/>
</dbReference>
<dbReference type="InterPro" id="IPR017452">
    <property type="entry name" value="GPCR_Rhodpsn_7TM"/>
</dbReference>
<feature type="domain" description="G-protein coupled receptors family 1 profile" evidence="10">
    <location>
        <begin position="74"/>
        <end position="464"/>
    </location>
</feature>